<accession>A0A7S4NYJ1</accession>
<dbReference type="Pfam" id="PF00069">
    <property type="entry name" value="Pkinase"/>
    <property type="match status" value="1"/>
</dbReference>
<feature type="binding site" evidence="10">
    <location>
        <position position="47"/>
    </location>
    <ligand>
        <name>ATP</name>
        <dbReference type="ChEBI" id="CHEBI:30616"/>
    </ligand>
</feature>
<keyword evidence="7 10" id="KW-0067">ATP-binding</keyword>
<evidence type="ECO:0000259" key="12">
    <source>
        <dbReference type="PROSITE" id="PS50011"/>
    </source>
</evidence>
<dbReference type="GO" id="GO:0005524">
    <property type="term" value="F:ATP binding"/>
    <property type="evidence" value="ECO:0007669"/>
    <property type="project" value="UniProtKB-UniRule"/>
</dbReference>
<feature type="region of interest" description="Disordered" evidence="11">
    <location>
        <begin position="688"/>
        <end position="755"/>
    </location>
</feature>
<evidence type="ECO:0000313" key="13">
    <source>
        <dbReference type="EMBL" id="CAE2317258.1"/>
    </source>
</evidence>
<evidence type="ECO:0000256" key="9">
    <source>
        <dbReference type="ARBA" id="ARBA00048679"/>
    </source>
</evidence>
<dbReference type="SMART" id="SM00220">
    <property type="entry name" value="S_TKc"/>
    <property type="match status" value="1"/>
</dbReference>
<dbReference type="InterPro" id="IPR000719">
    <property type="entry name" value="Prot_kinase_dom"/>
</dbReference>
<comment type="catalytic activity">
    <reaction evidence="9">
        <text>L-seryl-[protein] + ATP = O-phospho-L-seryl-[protein] + ADP + H(+)</text>
        <dbReference type="Rhea" id="RHEA:17989"/>
        <dbReference type="Rhea" id="RHEA-COMP:9863"/>
        <dbReference type="Rhea" id="RHEA-COMP:11604"/>
        <dbReference type="ChEBI" id="CHEBI:15378"/>
        <dbReference type="ChEBI" id="CHEBI:29999"/>
        <dbReference type="ChEBI" id="CHEBI:30616"/>
        <dbReference type="ChEBI" id="CHEBI:83421"/>
        <dbReference type="ChEBI" id="CHEBI:456216"/>
        <dbReference type="EC" id="2.7.11.1"/>
    </reaction>
</comment>
<feature type="domain" description="Protein kinase" evidence="12">
    <location>
        <begin position="17"/>
        <end position="274"/>
    </location>
</feature>
<protein>
    <recommendedName>
        <fullName evidence="2">non-specific serine/threonine protein kinase</fullName>
        <ecNumber evidence="2">2.7.11.1</ecNumber>
    </recommendedName>
</protein>
<name>A0A7S4NYJ1_GUITH</name>
<dbReference type="SUPFAM" id="SSF56112">
    <property type="entry name" value="Protein kinase-like (PK-like)"/>
    <property type="match status" value="1"/>
</dbReference>
<dbReference type="InterPro" id="IPR008271">
    <property type="entry name" value="Ser/Thr_kinase_AS"/>
</dbReference>
<keyword evidence="3" id="KW-0723">Serine/threonine-protein kinase</keyword>
<keyword evidence="4" id="KW-0808">Transferase</keyword>
<evidence type="ECO:0000256" key="8">
    <source>
        <dbReference type="ARBA" id="ARBA00047899"/>
    </source>
</evidence>
<proteinExistence type="inferred from homology"/>
<evidence type="ECO:0000256" key="5">
    <source>
        <dbReference type="ARBA" id="ARBA00022741"/>
    </source>
</evidence>
<dbReference type="InterPro" id="IPR050660">
    <property type="entry name" value="NEK_Ser/Thr_kinase"/>
</dbReference>
<evidence type="ECO:0000256" key="2">
    <source>
        <dbReference type="ARBA" id="ARBA00012513"/>
    </source>
</evidence>
<keyword evidence="5 10" id="KW-0547">Nucleotide-binding</keyword>
<evidence type="ECO:0000256" key="7">
    <source>
        <dbReference type="ARBA" id="ARBA00022840"/>
    </source>
</evidence>
<comment type="similarity">
    <text evidence="1">Belongs to the protein kinase superfamily. NEK Ser/Thr protein kinase family. NIMA subfamily.</text>
</comment>
<feature type="compositionally biased region" description="Basic and acidic residues" evidence="11">
    <location>
        <begin position="505"/>
        <end position="517"/>
    </location>
</feature>
<dbReference type="GO" id="GO:0005634">
    <property type="term" value="C:nucleus"/>
    <property type="evidence" value="ECO:0007669"/>
    <property type="project" value="TreeGrafter"/>
</dbReference>
<feature type="region of interest" description="Disordered" evidence="11">
    <location>
        <begin position="397"/>
        <end position="458"/>
    </location>
</feature>
<dbReference type="InterPro" id="IPR017441">
    <property type="entry name" value="Protein_kinase_ATP_BS"/>
</dbReference>
<dbReference type="InterPro" id="IPR011009">
    <property type="entry name" value="Kinase-like_dom_sf"/>
</dbReference>
<evidence type="ECO:0000256" key="6">
    <source>
        <dbReference type="ARBA" id="ARBA00022777"/>
    </source>
</evidence>
<dbReference type="PROSITE" id="PS00108">
    <property type="entry name" value="PROTEIN_KINASE_ST"/>
    <property type="match status" value="1"/>
</dbReference>
<evidence type="ECO:0000256" key="1">
    <source>
        <dbReference type="ARBA" id="ARBA00010886"/>
    </source>
</evidence>
<feature type="compositionally biased region" description="Polar residues" evidence="11">
    <location>
        <begin position="427"/>
        <end position="442"/>
    </location>
</feature>
<feature type="region of interest" description="Disordered" evidence="11">
    <location>
        <begin position="311"/>
        <end position="346"/>
    </location>
</feature>
<keyword evidence="6" id="KW-0418">Kinase</keyword>
<dbReference type="AlphaFoldDB" id="A0A7S4NYJ1"/>
<reference evidence="13" key="1">
    <citation type="submission" date="2021-01" db="EMBL/GenBank/DDBJ databases">
        <authorList>
            <person name="Corre E."/>
            <person name="Pelletier E."/>
            <person name="Niang G."/>
            <person name="Scheremetjew M."/>
            <person name="Finn R."/>
            <person name="Kale V."/>
            <person name="Holt S."/>
            <person name="Cochrane G."/>
            <person name="Meng A."/>
            <person name="Brown T."/>
            <person name="Cohen L."/>
        </authorList>
    </citation>
    <scope>NUCLEOTIDE SEQUENCE</scope>
    <source>
        <strain evidence="13">CCMP 2712</strain>
    </source>
</reference>
<comment type="catalytic activity">
    <reaction evidence="8">
        <text>L-threonyl-[protein] + ATP = O-phospho-L-threonyl-[protein] + ADP + H(+)</text>
        <dbReference type="Rhea" id="RHEA:46608"/>
        <dbReference type="Rhea" id="RHEA-COMP:11060"/>
        <dbReference type="Rhea" id="RHEA-COMP:11605"/>
        <dbReference type="ChEBI" id="CHEBI:15378"/>
        <dbReference type="ChEBI" id="CHEBI:30013"/>
        <dbReference type="ChEBI" id="CHEBI:30616"/>
        <dbReference type="ChEBI" id="CHEBI:61977"/>
        <dbReference type="ChEBI" id="CHEBI:456216"/>
        <dbReference type="EC" id="2.7.11.1"/>
    </reaction>
</comment>
<evidence type="ECO:0000256" key="3">
    <source>
        <dbReference type="ARBA" id="ARBA00022527"/>
    </source>
</evidence>
<dbReference type="PANTHER" id="PTHR43671:SF98">
    <property type="entry name" value="SERINE_THREONINE-PROTEIN KINASE NEK11"/>
    <property type="match status" value="1"/>
</dbReference>
<dbReference type="GO" id="GO:0004674">
    <property type="term" value="F:protein serine/threonine kinase activity"/>
    <property type="evidence" value="ECO:0007669"/>
    <property type="project" value="UniProtKB-KW"/>
</dbReference>
<dbReference type="PROSITE" id="PS00107">
    <property type="entry name" value="PROTEIN_KINASE_ATP"/>
    <property type="match status" value="1"/>
</dbReference>
<dbReference type="EMBL" id="HBKN01032132">
    <property type="protein sequence ID" value="CAE2317258.1"/>
    <property type="molecule type" value="Transcribed_RNA"/>
</dbReference>
<dbReference type="PROSITE" id="PS50011">
    <property type="entry name" value="PROTEIN_KINASE_DOM"/>
    <property type="match status" value="1"/>
</dbReference>
<feature type="region of interest" description="Disordered" evidence="11">
    <location>
        <begin position="471"/>
        <end position="544"/>
    </location>
</feature>
<feature type="compositionally biased region" description="Basic and acidic residues" evidence="11">
    <location>
        <begin position="471"/>
        <end position="493"/>
    </location>
</feature>
<sequence length="873" mass="97282">MAAMSGRLSIGSQAGDYKILKKIGEGGMGQVFLVRHVENDRNLFVLKSVLCFSQGDAKDALKEAKVLKEIKHANVVEYLDVFPQDESNGVVSVCTVMEYCSRGDLAQHLTLVRERQREGLPQGVIVTWVAQLLGALEKLHSQLVIHRDLKPHNVFMSSQGHLKIGDFGLATSLASGKVRSRVGTPSYIAPEVLQYEGYGPSVDIWGVGCLAVEMMTLQFLFERQGMLAMQVQRNPLQPKDLPAKFSLSLRKLVASMLLAEPAERPDAATCMQYIENSGQGEANAGLGGMYSNYMLLQEQAALAQGGAGWTKKTDEELEQQRREHFQGERKQEGSSRFSLPAHERKTPVRRLADVEVPDFVEQQQQEEVEEPAKNDESLFSNLIQGIQTVDFFGILKTTPEHRGGGGGGGDESSAPAAAPPAPAASSFWPNVSNLFQTTTDDSPQYHEEYRPEPPNTGAVRSAFDEVIRQAEEEKAVIDEDEQRPTRREEKEEAFIPPAGVAKGNLESRMKNQEARNCEEEDREDREDREGELGKQKPPVNFVKGEDEEKKIGVVRFQKKIAPQPVVAWESVTGADVKESARQVQWSSLQGQSVDTGKLKLTEGKSKSILKSSPTAFKSDEVSQEKLKEMEVRRKALEAARNPGRSAGQWVRGEKGELAWMSFEDIAKKEEEKQREKEAMDRALALAVKMQSKQSEMRDLRGSMGTPADSSSFSAPRRAQKVESVQGRANIEEMKDSGKSGLFSSFGKKKGPKEANAAAQGEAQASFGVNVNAAMADFEKRRKNTQAPAILEGNMVTRMMQHGPLTYQLFYDAKKWEQAKEECKKKMLEQYKQELPEGYEYDEEMLSKQLVNVDDEVVDKKYRWMFGQPQSKKV</sequence>
<dbReference type="EC" id="2.7.11.1" evidence="2"/>
<feature type="compositionally biased region" description="Basic and acidic residues" evidence="11">
    <location>
        <begin position="525"/>
        <end position="534"/>
    </location>
</feature>
<organism evidence="13">
    <name type="scientific">Guillardia theta</name>
    <name type="common">Cryptophyte</name>
    <name type="synonym">Cryptomonas phi</name>
    <dbReference type="NCBI Taxonomy" id="55529"/>
    <lineage>
        <taxon>Eukaryota</taxon>
        <taxon>Cryptophyceae</taxon>
        <taxon>Pyrenomonadales</taxon>
        <taxon>Geminigeraceae</taxon>
        <taxon>Guillardia</taxon>
    </lineage>
</organism>
<evidence type="ECO:0000256" key="10">
    <source>
        <dbReference type="PROSITE-ProRule" id="PRU10141"/>
    </source>
</evidence>
<evidence type="ECO:0000256" key="11">
    <source>
        <dbReference type="SAM" id="MobiDB-lite"/>
    </source>
</evidence>
<gene>
    <name evidence="13" type="ORF">GTHE00462_LOCUS25013</name>
</gene>
<dbReference type="PANTHER" id="PTHR43671">
    <property type="entry name" value="SERINE/THREONINE-PROTEIN KINASE NEK"/>
    <property type="match status" value="1"/>
</dbReference>
<dbReference type="Gene3D" id="1.10.510.10">
    <property type="entry name" value="Transferase(Phosphotransferase) domain 1"/>
    <property type="match status" value="1"/>
</dbReference>
<evidence type="ECO:0000256" key="4">
    <source>
        <dbReference type="ARBA" id="ARBA00022679"/>
    </source>
</evidence>
<feature type="compositionally biased region" description="Basic and acidic residues" evidence="11">
    <location>
        <begin position="311"/>
        <end position="333"/>
    </location>
</feature>